<accession>A0A418WCT0</accession>
<keyword evidence="2" id="KW-1185">Reference proteome</keyword>
<gene>
    <name evidence="1" type="ORF">D3874_13070</name>
</gene>
<evidence type="ECO:0000313" key="2">
    <source>
        <dbReference type="Proteomes" id="UP000284605"/>
    </source>
</evidence>
<sequence length="237" mass="25017">MSPITTERLAEVASLRMGKRAANTAREWCAMEAVAYVAGEPWSDSPACVCPTLASFGRAWNDALPDALRNALLLPLIPRFVGTAGTDGLTERRAMVAVDWLVRSYVPAALRRAGLIVEADRLAGLPEINRMAQVAAMRGVLLAVQAEAEAARTAAAQAAGEAGFGSPQDRAAAMAAWDLARDARDATGEAVWAADWIDAGDPASAAARPAFVKDPGGMLATDLRDLMIRMIEVEETA</sequence>
<proteinExistence type="predicted"/>
<dbReference type="AlphaFoldDB" id="A0A418WCT0"/>
<protein>
    <submittedName>
        <fullName evidence="1">Uncharacterized protein</fullName>
    </submittedName>
</protein>
<comment type="caution">
    <text evidence="1">The sequence shown here is derived from an EMBL/GenBank/DDBJ whole genome shotgun (WGS) entry which is preliminary data.</text>
</comment>
<reference evidence="1 2" key="1">
    <citation type="submission" date="2018-09" db="EMBL/GenBank/DDBJ databases">
        <authorList>
            <person name="Zhu H."/>
        </authorList>
    </citation>
    <scope>NUCLEOTIDE SEQUENCE [LARGE SCALE GENOMIC DNA]</scope>
    <source>
        <strain evidence="1 2">K1W22B-8</strain>
    </source>
</reference>
<dbReference type="Proteomes" id="UP000284605">
    <property type="component" value="Unassembled WGS sequence"/>
</dbReference>
<dbReference type="RefSeq" id="WP_119778475.1">
    <property type="nucleotide sequence ID" value="NZ_QYUK01000011.1"/>
</dbReference>
<dbReference type="OrthoDB" id="7264945at2"/>
<evidence type="ECO:0000313" key="1">
    <source>
        <dbReference type="EMBL" id="RJF87841.1"/>
    </source>
</evidence>
<organism evidence="1 2">
    <name type="scientific">Oleomonas cavernae</name>
    <dbReference type="NCBI Taxonomy" id="2320859"/>
    <lineage>
        <taxon>Bacteria</taxon>
        <taxon>Pseudomonadati</taxon>
        <taxon>Pseudomonadota</taxon>
        <taxon>Alphaproteobacteria</taxon>
        <taxon>Acetobacterales</taxon>
        <taxon>Acetobacteraceae</taxon>
        <taxon>Oleomonas</taxon>
    </lineage>
</organism>
<name>A0A418WCT0_9PROT</name>
<dbReference type="EMBL" id="QYUK01000011">
    <property type="protein sequence ID" value="RJF87841.1"/>
    <property type="molecule type" value="Genomic_DNA"/>
</dbReference>